<dbReference type="SMART" id="SM00369">
    <property type="entry name" value="LRR_TYP"/>
    <property type="match status" value="7"/>
</dbReference>
<proteinExistence type="inferred from homology"/>
<comment type="similarity">
    <text evidence="2">Belongs to the RLP family.</text>
</comment>
<evidence type="ECO:0000256" key="5">
    <source>
        <dbReference type="ARBA" id="ARBA00022692"/>
    </source>
</evidence>
<accession>A0A2P5Y3H0</accession>
<keyword evidence="4" id="KW-0433">Leucine-rich repeat</keyword>
<dbReference type="PANTHER" id="PTHR48065">
    <property type="entry name" value="OS10G0469600 PROTEIN"/>
    <property type="match status" value="1"/>
</dbReference>
<keyword evidence="3" id="KW-1003">Cell membrane</keyword>
<dbReference type="FunFam" id="3.80.10.10:FF:000129">
    <property type="entry name" value="Leucine-rich repeat receptor-like kinase"/>
    <property type="match status" value="1"/>
</dbReference>
<comment type="subcellular location">
    <subcellularLocation>
        <location evidence="1">Cell membrane</location>
        <topology evidence="1">Single-pass type I membrane protein</topology>
    </subcellularLocation>
</comment>
<evidence type="ECO:0000256" key="1">
    <source>
        <dbReference type="ARBA" id="ARBA00004251"/>
    </source>
</evidence>
<evidence type="ECO:0000256" key="8">
    <source>
        <dbReference type="ARBA" id="ARBA00022989"/>
    </source>
</evidence>
<dbReference type="InterPro" id="IPR001611">
    <property type="entry name" value="Leu-rich_rpt"/>
</dbReference>
<dbReference type="InterPro" id="IPR013210">
    <property type="entry name" value="LRR_N_plant-typ"/>
</dbReference>
<dbReference type="OrthoDB" id="676979at2759"/>
<dbReference type="GO" id="GO:0005886">
    <property type="term" value="C:plasma membrane"/>
    <property type="evidence" value="ECO:0007669"/>
    <property type="project" value="UniProtKB-SubCell"/>
</dbReference>
<evidence type="ECO:0000256" key="7">
    <source>
        <dbReference type="ARBA" id="ARBA00022737"/>
    </source>
</evidence>
<keyword evidence="10" id="KW-0675">Receptor</keyword>
<evidence type="ECO:0000256" key="2">
    <source>
        <dbReference type="ARBA" id="ARBA00009592"/>
    </source>
</evidence>
<dbReference type="PANTHER" id="PTHR48065:SF69">
    <property type="entry name" value="OS07G0466500 PROTEIN"/>
    <property type="match status" value="1"/>
</dbReference>
<dbReference type="Pfam" id="PF00560">
    <property type="entry name" value="LRR_1"/>
    <property type="match status" value="11"/>
</dbReference>
<dbReference type="SUPFAM" id="SSF52058">
    <property type="entry name" value="L domain-like"/>
    <property type="match status" value="3"/>
</dbReference>
<dbReference type="AlphaFoldDB" id="A0A2P5Y3H0"/>
<keyword evidence="6" id="KW-0732">Signal</keyword>
<evidence type="ECO:0000256" key="11">
    <source>
        <dbReference type="ARBA" id="ARBA00023180"/>
    </source>
</evidence>
<evidence type="ECO:0000256" key="9">
    <source>
        <dbReference type="ARBA" id="ARBA00023136"/>
    </source>
</evidence>
<dbReference type="FunFam" id="3.80.10.10:FF:000041">
    <property type="entry name" value="LRR receptor-like serine/threonine-protein kinase ERECTA"/>
    <property type="match status" value="1"/>
</dbReference>
<evidence type="ECO:0000256" key="10">
    <source>
        <dbReference type="ARBA" id="ARBA00023170"/>
    </source>
</evidence>
<evidence type="ECO:0000256" key="6">
    <source>
        <dbReference type="ARBA" id="ARBA00022729"/>
    </source>
</evidence>
<protein>
    <recommendedName>
        <fullName evidence="12">Leucine-rich repeat-containing N-terminal plant-type domain-containing protein</fullName>
    </recommendedName>
</protein>
<gene>
    <name evidence="13" type="ORF">GOBAR_AA10560</name>
</gene>
<evidence type="ECO:0000259" key="12">
    <source>
        <dbReference type="Pfam" id="PF08263"/>
    </source>
</evidence>
<organism evidence="13 14">
    <name type="scientific">Gossypium barbadense</name>
    <name type="common">Sea Island cotton</name>
    <name type="synonym">Hibiscus barbadensis</name>
    <dbReference type="NCBI Taxonomy" id="3634"/>
    <lineage>
        <taxon>Eukaryota</taxon>
        <taxon>Viridiplantae</taxon>
        <taxon>Streptophyta</taxon>
        <taxon>Embryophyta</taxon>
        <taxon>Tracheophyta</taxon>
        <taxon>Spermatophyta</taxon>
        <taxon>Magnoliopsida</taxon>
        <taxon>eudicotyledons</taxon>
        <taxon>Gunneridae</taxon>
        <taxon>Pentapetalae</taxon>
        <taxon>rosids</taxon>
        <taxon>malvids</taxon>
        <taxon>Malvales</taxon>
        <taxon>Malvaceae</taxon>
        <taxon>Malvoideae</taxon>
        <taxon>Gossypium</taxon>
    </lineage>
</organism>
<dbReference type="Proteomes" id="UP000239757">
    <property type="component" value="Unassembled WGS sequence"/>
</dbReference>
<dbReference type="InterPro" id="IPR032675">
    <property type="entry name" value="LRR_dom_sf"/>
</dbReference>
<sequence>MPSNVNLQFTKALIITFCHLRGSLPIWLSSSKTLQLLDLSWNSLGGSLPSLIGKFEYLFYLDLSNNSFSGEIPESLTGLENLVHKTALLKESSEQFTLVGPIWPSFGNLKNLHDLSLEENNLSGSIPDSISGMTSLEVSYNRLYGDTPSGGQFMTFPESSFDGNQALCPRLLAPCQRKQIPPLVSPGKEMKIVDWNFGIGAATGFLLTVFFCFKLGWQMIQASQEPACHMNDLTALKGFTKCLEQDIGGWNWSSSNCCSFTGITCDNSSVIYGRVVGLELGNKRLTGTICESLVGLEQFRILNLSLNSLHGKIPANLFRFRNLEVLDLSNNYLVGPLPSAIHLPSIKYLDLSKNYFSSFISMQFCTSSSHIQYLDLARNFFGEEFVPATTFRVLHLQQNQFSGPLSYGGIGNLSNLVELNISLNDFSGSLPDVFGRLRKLESFSASSNRLTGLLPASLVNSASLLRIDLHNNSLDGPIRINCSAMARVTSLDLASNNFQGPVPASLSSCQSLRALDLARNKLGGVVPFEFRNLHRTGILTLGNTSINNISTALEILQHCKNLTILDLGLNFYQEEMPSNVNLQFTSLTALIIPFCHLRGSLPIWLSSSKMLQLLDLSWNSLGGSLPSRIGKFEYLFYLDLSNNSFSGEIPESLTGLENLVHKTALLKESCEHISLIKSKEQENNLSGSIPDSISGMTSLEVLDLSCNNLSGEIPYSLVHLSFLSVFNVSYNRLYGDTPSGGQFMTFPDSSFDGNQALCPRLVAPCQRKQIHPVVSPGKKMKIMDWNFGIGAAIGSIPSWMGKFEYLFYLDLSNNSFSGEITKCISLVKSKEQGKPRLAYNDVWSFPPTIGLSDNKFTGPIWPSFGKLKNLHVLSLEENNLSRSILDSISGMTSLEVLDLSPNNFSGDIPHSLVHLSFLSVFNVSYNRLYGKTPSEGQFMTFLKQALKGTRLLS</sequence>
<keyword evidence="11" id="KW-0325">Glycoprotein</keyword>
<dbReference type="Pfam" id="PF13855">
    <property type="entry name" value="LRR_8"/>
    <property type="match status" value="1"/>
</dbReference>
<reference evidence="13 14" key="1">
    <citation type="submission" date="2015-01" db="EMBL/GenBank/DDBJ databases">
        <title>Genome of allotetraploid Gossypium barbadense reveals genomic plasticity and fiber elongation in cotton evolution.</title>
        <authorList>
            <person name="Chen X."/>
            <person name="Liu X."/>
            <person name="Zhao B."/>
            <person name="Zheng H."/>
            <person name="Hu Y."/>
            <person name="Lu G."/>
            <person name="Yang C."/>
            <person name="Chen J."/>
            <person name="Shan C."/>
            <person name="Zhang L."/>
            <person name="Zhou Y."/>
            <person name="Wang L."/>
            <person name="Guo W."/>
            <person name="Bai Y."/>
            <person name="Ruan J."/>
            <person name="Shangguan X."/>
            <person name="Mao Y."/>
            <person name="Jiang J."/>
            <person name="Zhu Y."/>
            <person name="Lei J."/>
            <person name="Kang H."/>
            <person name="Chen S."/>
            <person name="He X."/>
            <person name="Wang R."/>
            <person name="Wang Y."/>
            <person name="Chen J."/>
            <person name="Wang L."/>
            <person name="Yu S."/>
            <person name="Wang B."/>
            <person name="Wei J."/>
            <person name="Song S."/>
            <person name="Lu X."/>
            <person name="Gao Z."/>
            <person name="Gu W."/>
            <person name="Deng X."/>
            <person name="Ma D."/>
            <person name="Wang S."/>
            <person name="Liang W."/>
            <person name="Fang L."/>
            <person name="Cai C."/>
            <person name="Zhu X."/>
            <person name="Zhou B."/>
            <person name="Zhang Y."/>
            <person name="Chen Z."/>
            <person name="Xu S."/>
            <person name="Zhu R."/>
            <person name="Wang S."/>
            <person name="Zhang T."/>
            <person name="Zhao G."/>
        </authorList>
    </citation>
    <scope>NUCLEOTIDE SEQUENCE [LARGE SCALE GENOMIC DNA]</scope>
    <source>
        <strain evidence="14">cv. Xinhai21</strain>
        <tissue evidence="13">Leaf</tissue>
    </source>
</reference>
<keyword evidence="5" id="KW-0812">Transmembrane</keyword>
<dbReference type="Pfam" id="PF08263">
    <property type="entry name" value="LRRNT_2"/>
    <property type="match status" value="1"/>
</dbReference>
<dbReference type="FunFam" id="3.80.10.10:FF:000213">
    <property type="entry name" value="Tyrosine-sulfated glycopeptide receptor 1"/>
    <property type="match status" value="2"/>
</dbReference>
<evidence type="ECO:0000313" key="14">
    <source>
        <dbReference type="Proteomes" id="UP000239757"/>
    </source>
</evidence>
<name>A0A2P5Y3H0_GOSBA</name>
<dbReference type="InterPro" id="IPR003591">
    <property type="entry name" value="Leu-rich_rpt_typical-subtyp"/>
</dbReference>
<evidence type="ECO:0000256" key="3">
    <source>
        <dbReference type="ARBA" id="ARBA00022475"/>
    </source>
</evidence>
<dbReference type="EMBL" id="KZ663776">
    <property type="protein sequence ID" value="PPS10086.1"/>
    <property type="molecule type" value="Genomic_DNA"/>
</dbReference>
<evidence type="ECO:0000256" key="4">
    <source>
        <dbReference type="ARBA" id="ARBA00022614"/>
    </source>
</evidence>
<dbReference type="Gene3D" id="3.80.10.10">
    <property type="entry name" value="Ribonuclease Inhibitor"/>
    <property type="match status" value="7"/>
</dbReference>
<dbReference type="PROSITE" id="PS51450">
    <property type="entry name" value="LRR"/>
    <property type="match status" value="2"/>
</dbReference>
<keyword evidence="8" id="KW-1133">Transmembrane helix</keyword>
<keyword evidence="9" id="KW-0472">Membrane</keyword>
<feature type="domain" description="Leucine-rich repeat-containing N-terminal plant-type" evidence="12">
    <location>
        <begin position="232"/>
        <end position="266"/>
    </location>
</feature>
<keyword evidence="7" id="KW-0677">Repeat</keyword>
<evidence type="ECO:0000313" key="13">
    <source>
        <dbReference type="EMBL" id="PPS10086.1"/>
    </source>
</evidence>